<dbReference type="AlphaFoldDB" id="A0A841I110"/>
<keyword evidence="2" id="KW-0804">Transcription</keyword>
<keyword evidence="5" id="KW-1185">Reference proteome</keyword>
<dbReference type="Pfam" id="PF25583">
    <property type="entry name" value="WCX"/>
    <property type="match status" value="1"/>
</dbReference>
<dbReference type="SUPFAM" id="SSF46785">
    <property type="entry name" value="Winged helix' DNA-binding domain"/>
    <property type="match status" value="1"/>
</dbReference>
<sequence length="329" mass="36818">MRADRLLAIVLTLQARGRVRAGDLARELEVSERTIYRDLDALTAAGVPVYAERGPGGGVALLEGYQTRVSGLSEPELRALSLAALPGPLAELNAHQGALETALLKLSASLPALYRSSVDVLRRRVHIDPARWFQPREHAPHLPLLQEAVVSERRLRVVYRRKDGSETTRLIDPLGLVAKAGLWYVVVRSAGGLRAYRASRFLEATPVGERFEYPRDFDLVAYWNEWCQRFERTLARLCVRVRVAPAAREPLQRMFGEGILERFDAAPPDPRGRRTLEFTFDHLEQARASLLGLGALLEVIDPPELRDDLRETARAVMELYSSQAAVTRS</sequence>
<dbReference type="InterPro" id="IPR057727">
    <property type="entry name" value="WCX_dom"/>
</dbReference>
<dbReference type="PANTHER" id="PTHR34580">
    <property type="match status" value="1"/>
</dbReference>
<comment type="caution">
    <text evidence="4">The sequence shown here is derived from an EMBL/GenBank/DDBJ whole genome shotgun (WGS) entry which is preliminary data.</text>
</comment>
<protein>
    <submittedName>
        <fullName evidence="4">Putative DNA-binding transcriptional regulator YafY</fullName>
    </submittedName>
</protein>
<evidence type="ECO:0000256" key="2">
    <source>
        <dbReference type="ARBA" id="ARBA00023163"/>
    </source>
</evidence>
<dbReference type="Proteomes" id="UP000569951">
    <property type="component" value="Unassembled WGS sequence"/>
</dbReference>
<feature type="domain" description="HTH deoR-type" evidence="3">
    <location>
        <begin position="2"/>
        <end position="60"/>
    </location>
</feature>
<evidence type="ECO:0000259" key="3">
    <source>
        <dbReference type="PROSITE" id="PS51000"/>
    </source>
</evidence>
<organism evidence="4 5">
    <name type="scientific">Deinobacterium chartae</name>
    <dbReference type="NCBI Taxonomy" id="521158"/>
    <lineage>
        <taxon>Bacteria</taxon>
        <taxon>Thermotogati</taxon>
        <taxon>Deinococcota</taxon>
        <taxon>Deinococci</taxon>
        <taxon>Deinococcales</taxon>
        <taxon>Deinococcaceae</taxon>
        <taxon>Deinobacterium</taxon>
    </lineage>
</organism>
<keyword evidence="4" id="KW-0238">DNA-binding</keyword>
<proteinExistence type="predicted"/>
<dbReference type="PROSITE" id="PS52050">
    <property type="entry name" value="WYL"/>
    <property type="match status" value="1"/>
</dbReference>
<name>A0A841I110_9DEIO</name>
<dbReference type="InterPro" id="IPR036390">
    <property type="entry name" value="WH_DNA-bd_sf"/>
</dbReference>
<dbReference type="Pfam" id="PF08279">
    <property type="entry name" value="HTH_11"/>
    <property type="match status" value="1"/>
</dbReference>
<dbReference type="InterPro" id="IPR036388">
    <property type="entry name" value="WH-like_DNA-bd_sf"/>
</dbReference>
<dbReference type="GO" id="GO:0003677">
    <property type="term" value="F:DNA binding"/>
    <property type="evidence" value="ECO:0007669"/>
    <property type="project" value="UniProtKB-KW"/>
</dbReference>
<dbReference type="EMBL" id="JACHHG010000007">
    <property type="protein sequence ID" value="MBB6098776.1"/>
    <property type="molecule type" value="Genomic_DNA"/>
</dbReference>
<evidence type="ECO:0000313" key="5">
    <source>
        <dbReference type="Proteomes" id="UP000569951"/>
    </source>
</evidence>
<accession>A0A841I110</accession>
<dbReference type="InterPro" id="IPR028349">
    <property type="entry name" value="PafC-like"/>
</dbReference>
<dbReference type="InterPro" id="IPR051534">
    <property type="entry name" value="CBASS_pafABC_assoc_protein"/>
</dbReference>
<dbReference type="InterPro" id="IPR013196">
    <property type="entry name" value="HTH_11"/>
</dbReference>
<evidence type="ECO:0000256" key="1">
    <source>
        <dbReference type="ARBA" id="ARBA00023015"/>
    </source>
</evidence>
<dbReference type="PROSITE" id="PS51000">
    <property type="entry name" value="HTH_DEOR_2"/>
    <property type="match status" value="1"/>
</dbReference>
<dbReference type="PIRSF" id="PIRSF016838">
    <property type="entry name" value="PafC"/>
    <property type="match status" value="1"/>
</dbReference>
<dbReference type="PANTHER" id="PTHR34580:SF1">
    <property type="entry name" value="PROTEIN PAFC"/>
    <property type="match status" value="1"/>
</dbReference>
<gene>
    <name evidence="4" type="ORF">HNR42_002211</name>
</gene>
<dbReference type="InterPro" id="IPR001034">
    <property type="entry name" value="DeoR_HTH"/>
</dbReference>
<dbReference type="GO" id="GO:0003700">
    <property type="term" value="F:DNA-binding transcription factor activity"/>
    <property type="evidence" value="ECO:0007669"/>
    <property type="project" value="InterPro"/>
</dbReference>
<dbReference type="RefSeq" id="WP_183987512.1">
    <property type="nucleotide sequence ID" value="NZ_JACHHG010000007.1"/>
</dbReference>
<dbReference type="Pfam" id="PF13280">
    <property type="entry name" value="WYL"/>
    <property type="match status" value="1"/>
</dbReference>
<reference evidence="4 5" key="1">
    <citation type="submission" date="2020-08" db="EMBL/GenBank/DDBJ databases">
        <title>Genomic Encyclopedia of Type Strains, Phase IV (KMG-IV): sequencing the most valuable type-strain genomes for metagenomic binning, comparative biology and taxonomic classification.</title>
        <authorList>
            <person name="Goeker M."/>
        </authorList>
    </citation>
    <scope>NUCLEOTIDE SEQUENCE [LARGE SCALE GENOMIC DNA]</scope>
    <source>
        <strain evidence="4 5">DSM 21458</strain>
    </source>
</reference>
<dbReference type="Gene3D" id="1.10.10.10">
    <property type="entry name" value="Winged helix-like DNA-binding domain superfamily/Winged helix DNA-binding domain"/>
    <property type="match status" value="1"/>
</dbReference>
<evidence type="ECO:0000313" key="4">
    <source>
        <dbReference type="EMBL" id="MBB6098776.1"/>
    </source>
</evidence>
<keyword evidence="1" id="KW-0805">Transcription regulation</keyword>
<dbReference type="InterPro" id="IPR026881">
    <property type="entry name" value="WYL_dom"/>
</dbReference>